<evidence type="ECO:0000313" key="1">
    <source>
        <dbReference type="EMBL" id="KAF2625778.1"/>
    </source>
</evidence>
<reference evidence="1" key="1">
    <citation type="journal article" date="2020" name="Stud. Mycol.">
        <title>101 Dothideomycetes genomes: a test case for predicting lifestyles and emergence of pathogens.</title>
        <authorList>
            <person name="Haridas S."/>
            <person name="Albert R."/>
            <person name="Binder M."/>
            <person name="Bloem J."/>
            <person name="Labutti K."/>
            <person name="Salamov A."/>
            <person name="Andreopoulos B."/>
            <person name="Baker S."/>
            <person name="Barry K."/>
            <person name="Bills G."/>
            <person name="Bluhm B."/>
            <person name="Cannon C."/>
            <person name="Castanera R."/>
            <person name="Culley D."/>
            <person name="Daum C."/>
            <person name="Ezra D."/>
            <person name="Gonzalez J."/>
            <person name="Henrissat B."/>
            <person name="Kuo A."/>
            <person name="Liang C."/>
            <person name="Lipzen A."/>
            <person name="Lutzoni F."/>
            <person name="Magnuson J."/>
            <person name="Mondo S."/>
            <person name="Nolan M."/>
            <person name="Ohm R."/>
            <person name="Pangilinan J."/>
            <person name="Park H.-J."/>
            <person name="Ramirez L."/>
            <person name="Alfaro M."/>
            <person name="Sun H."/>
            <person name="Tritt A."/>
            <person name="Yoshinaga Y."/>
            <person name="Zwiers L.-H."/>
            <person name="Turgeon B."/>
            <person name="Goodwin S."/>
            <person name="Spatafora J."/>
            <person name="Crous P."/>
            <person name="Grigoriev I."/>
        </authorList>
    </citation>
    <scope>NUCLEOTIDE SEQUENCE</scope>
    <source>
        <strain evidence="1">CBS 525.71</strain>
    </source>
</reference>
<dbReference type="EMBL" id="MU006724">
    <property type="protein sequence ID" value="KAF2625778.1"/>
    <property type="molecule type" value="Genomic_DNA"/>
</dbReference>
<organism evidence="1 2">
    <name type="scientific">Macroventuria anomochaeta</name>
    <dbReference type="NCBI Taxonomy" id="301207"/>
    <lineage>
        <taxon>Eukaryota</taxon>
        <taxon>Fungi</taxon>
        <taxon>Dikarya</taxon>
        <taxon>Ascomycota</taxon>
        <taxon>Pezizomycotina</taxon>
        <taxon>Dothideomycetes</taxon>
        <taxon>Pleosporomycetidae</taxon>
        <taxon>Pleosporales</taxon>
        <taxon>Pleosporineae</taxon>
        <taxon>Didymellaceae</taxon>
        <taxon>Macroventuria</taxon>
    </lineage>
</organism>
<gene>
    <name evidence="1" type="ORF">BU25DRAFT_460122</name>
</gene>
<comment type="caution">
    <text evidence="1">The sequence shown here is derived from an EMBL/GenBank/DDBJ whole genome shotgun (WGS) entry which is preliminary data.</text>
</comment>
<protein>
    <submittedName>
        <fullName evidence="1">Uncharacterized protein</fullName>
    </submittedName>
</protein>
<evidence type="ECO:0000313" key="2">
    <source>
        <dbReference type="Proteomes" id="UP000799754"/>
    </source>
</evidence>
<name>A0ACB6RXB2_9PLEO</name>
<keyword evidence="2" id="KW-1185">Reference proteome</keyword>
<accession>A0ACB6RXB2</accession>
<proteinExistence type="predicted"/>
<sequence length="244" mass="26951">MSSPYCDNDVTLPHAGLLSYFRQPHETHDCDKSAQSARSTSPSLNDIKYRVFDEEAQCDFWDLDSTTDTDCEILSQPARHRYNGIFHTLYDFWSFVCVVTLAACAVLLGLDLALGQFGMGLALTDCIMGRHLPPPPMAHELHFCLASSNREAPGPQTWRLMSMRPHDDCTTEVITLLVSPSEGWKLHSDDEIVFCDERRGSIQVSKFLGNGNVLPRGNLGDNVAGEGVLSQSGKETFEGGLVIV</sequence>
<dbReference type="Proteomes" id="UP000799754">
    <property type="component" value="Unassembled WGS sequence"/>
</dbReference>